<proteinExistence type="inferred from homology"/>
<dbReference type="Gene3D" id="3.30.1050.10">
    <property type="entry name" value="SCP2 sterol-binding domain"/>
    <property type="match status" value="1"/>
</dbReference>
<dbReference type="Pfam" id="PF14864">
    <property type="entry name" value="Alkyl_sulf_C"/>
    <property type="match status" value="1"/>
</dbReference>
<dbReference type="InterPro" id="IPR044097">
    <property type="entry name" value="Bds1/SdsA1_MBL-fold"/>
</dbReference>
<dbReference type="InterPro" id="IPR038536">
    <property type="entry name" value="Alkyl/aryl-sulf_dimr_sf"/>
</dbReference>
<accession>A0ABM4C6Y7</accession>
<evidence type="ECO:0000256" key="3">
    <source>
        <dbReference type="ARBA" id="ARBA00022833"/>
    </source>
</evidence>
<dbReference type="InterPro" id="IPR036866">
    <property type="entry name" value="RibonucZ/Hydroxyglut_hydro"/>
</dbReference>
<dbReference type="GeneID" id="100207466"/>
<evidence type="ECO:0000259" key="5">
    <source>
        <dbReference type="SMART" id="SM00849"/>
    </source>
</evidence>
<name>A0ABM4C6Y7_HYDVU</name>
<dbReference type="RefSeq" id="XP_065657368.1">
    <property type="nucleotide sequence ID" value="XM_065801296.1"/>
</dbReference>
<reference evidence="7" key="1">
    <citation type="submission" date="2025-08" db="UniProtKB">
        <authorList>
            <consortium name="RefSeq"/>
        </authorList>
    </citation>
    <scope>IDENTIFICATION</scope>
</reference>
<dbReference type="SUPFAM" id="SSF56281">
    <property type="entry name" value="Metallo-hydrolase/oxidoreductase"/>
    <property type="match status" value="1"/>
</dbReference>
<comment type="similarity">
    <text evidence="4">Belongs to the metallo-beta-lactamase superfamily. Type III sulfatase family.</text>
</comment>
<organism evidence="6 7">
    <name type="scientific">Hydra vulgaris</name>
    <name type="common">Hydra</name>
    <name type="synonym">Hydra attenuata</name>
    <dbReference type="NCBI Taxonomy" id="6087"/>
    <lineage>
        <taxon>Eukaryota</taxon>
        <taxon>Metazoa</taxon>
        <taxon>Cnidaria</taxon>
        <taxon>Hydrozoa</taxon>
        <taxon>Hydroidolina</taxon>
        <taxon>Anthoathecata</taxon>
        <taxon>Aplanulata</taxon>
        <taxon>Hydridae</taxon>
        <taxon>Hydra</taxon>
    </lineage>
</organism>
<dbReference type="InterPro" id="IPR001279">
    <property type="entry name" value="Metallo-B-lactamas"/>
</dbReference>
<evidence type="ECO:0000256" key="1">
    <source>
        <dbReference type="ARBA" id="ARBA00022723"/>
    </source>
</evidence>
<dbReference type="Gene3D" id="1.25.40.880">
    <property type="entry name" value="Alkyl sulfatase, dimerisation domain"/>
    <property type="match status" value="1"/>
</dbReference>
<dbReference type="SUPFAM" id="SSF55718">
    <property type="entry name" value="SCP-like"/>
    <property type="match status" value="1"/>
</dbReference>
<gene>
    <name evidence="7" type="primary">LOC100207466</name>
</gene>
<dbReference type="PANTHER" id="PTHR43223:SF2">
    <property type="entry name" value="METALLO-BETA-LACTAMASE DOMAIN-CONTAINING PROTEIN"/>
    <property type="match status" value="1"/>
</dbReference>
<dbReference type="InterPro" id="IPR029229">
    <property type="entry name" value="Alkyl_sulf_C"/>
</dbReference>
<dbReference type="InterPro" id="IPR052195">
    <property type="entry name" value="Bact_Alkyl/Aryl-Sulfatase"/>
</dbReference>
<dbReference type="Gene3D" id="3.60.15.30">
    <property type="entry name" value="Metallo-beta-lactamase domain"/>
    <property type="match status" value="1"/>
</dbReference>
<dbReference type="Pfam" id="PF14863">
    <property type="entry name" value="Alkyl_sulf_dimr"/>
    <property type="match status" value="1"/>
</dbReference>
<evidence type="ECO:0000256" key="4">
    <source>
        <dbReference type="ARBA" id="ARBA00033751"/>
    </source>
</evidence>
<dbReference type="SMART" id="SM00849">
    <property type="entry name" value="Lactamase_B"/>
    <property type="match status" value="1"/>
</dbReference>
<dbReference type="Proteomes" id="UP001652625">
    <property type="component" value="Chromosome 07"/>
</dbReference>
<feature type="domain" description="Metallo-beta-lactamase" evidence="5">
    <location>
        <begin position="72"/>
        <end position="286"/>
    </location>
</feature>
<dbReference type="InterPro" id="IPR036527">
    <property type="entry name" value="SCP2_sterol-bd_dom_sf"/>
</dbReference>
<evidence type="ECO:0000256" key="2">
    <source>
        <dbReference type="ARBA" id="ARBA00022801"/>
    </source>
</evidence>
<dbReference type="CDD" id="cd07710">
    <property type="entry name" value="arylsulfatase_Sdsa1-like_MBL-fold"/>
    <property type="match status" value="1"/>
</dbReference>
<keyword evidence="6" id="KW-1185">Reference proteome</keyword>
<dbReference type="PANTHER" id="PTHR43223">
    <property type="entry name" value="ALKYL/ARYL-SULFATASE"/>
    <property type="match status" value="1"/>
</dbReference>
<keyword evidence="1" id="KW-0479">Metal-binding</keyword>
<protein>
    <submittedName>
        <fullName evidence="7">Linear primary-alkylsulfatase</fullName>
    </submittedName>
</protein>
<evidence type="ECO:0000313" key="6">
    <source>
        <dbReference type="Proteomes" id="UP001652625"/>
    </source>
</evidence>
<keyword evidence="3" id="KW-0862">Zinc</keyword>
<keyword evidence="2" id="KW-0378">Hydrolase</keyword>
<sequence length="587" mass="67034">MIEKISTPILIAILLYHSYHYYSDWKLNQTIASFEAKLAAQNDAKLTAKPKLEPPKVMKVTENIYMGINFAIANSIMLIGETGIVIVDTTESTYAAREINKRFREITDKPVKGVIYTHNHIDHVVGTREFLNNTQVDIWAHHSLPSIMHQSTLIVGRAHKVRALHQFGGKLEDSQIHTVGIGQRVQTDSLNDVVNYVRPNKFLFKKEQEIELAGMKLKLIHIPGETDDQIAVYWPEENALMCADNFYKAFPNLYAIRGTPFRSLKLWYDSIDTMRNLNAEYLVPSHTDPIIGKQNVFKHLTDYRDAIQLVHDQTVRFINQGYHPDEIAHMITIPKFIRQSDYLYERYGTVRWSSKSLFSGYMGWFSGDISELEPHTPTEKAERLIKLGGGSNNLLTHSEDALNKNDPQWCLELTSAVLRVDKHNQKAKELKVKSLLEMASKQTSQNGRNYYITAASVILGKISFNMDAEEKSSVIRNLKLKDLFIAMSTKVKSEECSEIDKVVLFIFPDVSEKIKFHLRNGIMDMSGVHLRKEDVTVTVDLSTWREIMTGDRNGLLSVITNNIVVQPSAFDLKELMACFDSNDNYML</sequence>
<dbReference type="Pfam" id="PF00753">
    <property type="entry name" value="Lactamase_B"/>
    <property type="match status" value="1"/>
</dbReference>
<evidence type="ECO:0000313" key="7">
    <source>
        <dbReference type="RefSeq" id="XP_065657368.1"/>
    </source>
</evidence>
<dbReference type="InterPro" id="IPR029228">
    <property type="entry name" value="Alkyl_sulf_dimr"/>
</dbReference>